<evidence type="ECO:0000313" key="6">
    <source>
        <dbReference type="Proteomes" id="UP000199088"/>
    </source>
</evidence>
<protein>
    <submittedName>
        <fullName evidence="5">Transcriptional regulator, HxlR family</fullName>
    </submittedName>
</protein>
<dbReference type="InterPro" id="IPR036388">
    <property type="entry name" value="WH-like_DNA-bd_sf"/>
</dbReference>
<dbReference type="Pfam" id="PF01638">
    <property type="entry name" value="HxlR"/>
    <property type="match status" value="1"/>
</dbReference>
<dbReference type="GO" id="GO:0003677">
    <property type="term" value="F:DNA binding"/>
    <property type="evidence" value="ECO:0007669"/>
    <property type="project" value="UniProtKB-KW"/>
</dbReference>
<keyword evidence="1" id="KW-0805">Transcription regulation</keyword>
<gene>
    <name evidence="5" type="ORF">SAMN05660199_02294</name>
</gene>
<evidence type="ECO:0000256" key="2">
    <source>
        <dbReference type="ARBA" id="ARBA00023125"/>
    </source>
</evidence>
<feature type="domain" description="HTH hxlR-type" evidence="4">
    <location>
        <begin position="23"/>
        <end position="122"/>
    </location>
</feature>
<keyword evidence="3" id="KW-0804">Transcription</keyword>
<dbReference type="InterPro" id="IPR002577">
    <property type="entry name" value="HTH_HxlR"/>
</dbReference>
<dbReference type="STRING" id="1052260.SAMN05660199_02294"/>
<evidence type="ECO:0000313" key="5">
    <source>
        <dbReference type="EMBL" id="SDO61527.1"/>
    </source>
</evidence>
<organism evidence="5 6">
    <name type="scientific">Klenkia soli</name>
    <dbReference type="NCBI Taxonomy" id="1052260"/>
    <lineage>
        <taxon>Bacteria</taxon>
        <taxon>Bacillati</taxon>
        <taxon>Actinomycetota</taxon>
        <taxon>Actinomycetes</taxon>
        <taxon>Geodermatophilales</taxon>
        <taxon>Geodermatophilaceae</taxon>
        <taxon>Klenkia</taxon>
    </lineage>
</organism>
<dbReference type="RefSeq" id="WP_091244831.1">
    <property type="nucleotide sequence ID" value="NZ_FNIR01000006.1"/>
</dbReference>
<name>A0A1H0KZY1_9ACTN</name>
<evidence type="ECO:0000256" key="3">
    <source>
        <dbReference type="ARBA" id="ARBA00023163"/>
    </source>
</evidence>
<dbReference type="PANTHER" id="PTHR33204:SF18">
    <property type="entry name" value="TRANSCRIPTIONAL REGULATORY PROTEIN"/>
    <property type="match status" value="1"/>
</dbReference>
<dbReference type="InterPro" id="IPR036390">
    <property type="entry name" value="WH_DNA-bd_sf"/>
</dbReference>
<dbReference type="PROSITE" id="PS51118">
    <property type="entry name" value="HTH_HXLR"/>
    <property type="match status" value="1"/>
</dbReference>
<dbReference type="Gene3D" id="1.10.10.10">
    <property type="entry name" value="Winged helix-like DNA-binding domain superfamily/Winged helix DNA-binding domain"/>
    <property type="match status" value="1"/>
</dbReference>
<dbReference type="SUPFAM" id="SSF46785">
    <property type="entry name" value="Winged helix' DNA-binding domain"/>
    <property type="match status" value="1"/>
</dbReference>
<evidence type="ECO:0000256" key="1">
    <source>
        <dbReference type="ARBA" id="ARBA00023015"/>
    </source>
</evidence>
<dbReference type="Proteomes" id="UP000199088">
    <property type="component" value="Unassembled WGS sequence"/>
</dbReference>
<proteinExistence type="predicted"/>
<dbReference type="AlphaFoldDB" id="A0A1H0KZY1"/>
<accession>A0A1H0KZY1</accession>
<dbReference type="EMBL" id="FNIR01000006">
    <property type="protein sequence ID" value="SDO61527.1"/>
    <property type="molecule type" value="Genomic_DNA"/>
</dbReference>
<keyword evidence="6" id="KW-1185">Reference proteome</keyword>
<evidence type="ECO:0000259" key="4">
    <source>
        <dbReference type="PROSITE" id="PS51118"/>
    </source>
</evidence>
<sequence>MDQHTAVLEGGLADRSRWRDEACPVRSALDVVGTRSAMLLLREAYYGTRRFQDFAARVRITDAVAAARLRELVEVGVLTTVPYREPGTRTRHEYVLTDSGRDLLPVVLGLFAWGSRHRTPDGRGPLELHHRDCGGAVRVEVRCEHDHPVPLGELAVSPARGSRLSRGAAGGAAG</sequence>
<dbReference type="PANTHER" id="PTHR33204">
    <property type="entry name" value="TRANSCRIPTIONAL REGULATOR, MARR FAMILY"/>
    <property type="match status" value="1"/>
</dbReference>
<dbReference type="OrthoDB" id="3526217at2"/>
<keyword evidence="2" id="KW-0238">DNA-binding</keyword>
<reference evidence="6" key="1">
    <citation type="submission" date="2016-10" db="EMBL/GenBank/DDBJ databases">
        <authorList>
            <person name="Varghese N."/>
            <person name="Submissions S."/>
        </authorList>
    </citation>
    <scope>NUCLEOTIDE SEQUENCE [LARGE SCALE GENOMIC DNA]</scope>
    <source>
        <strain evidence="6">DSM 45843</strain>
    </source>
</reference>